<dbReference type="AlphaFoldDB" id="A0A6J4NMK5"/>
<sequence length="99" mass="10630">ARHPPAGLRTRRRTGRAAPGLEGLAAVAVHGRADRCGSALPPVRAGRVRSHSDPRADHRRFRRGVGGDGHDLLRLPDRPGAPGRAGPGRQRAHPDRRGR</sequence>
<accession>A0A6J4NMK5</accession>
<feature type="region of interest" description="Disordered" evidence="1">
    <location>
        <begin position="38"/>
        <end position="99"/>
    </location>
</feature>
<dbReference type="EMBL" id="CADCUX010000078">
    <property type="protein sequence ID" value="CAA9389349.1"/>
    <property type="molecule type" value="Genomic_DNA"/>
</dbReference>
<gene>
    <name evidence="2" type="ORF">AVDCRST_MAG51-309</name>
</gene>
<feature type="non-terminal residue" evidence="2">
    <location>
        <position position="1"/>
    </location>
</feature>
<evidence type="ECO:0000256" key="1">
    <source>
        <dbReference type="SAM" id="MobiDB-lite"/>
    </source>
</evidence>
<evidence type="ECO:0000313" key="2">
    <source>
        <dbReference type="EMBL" id="CAA9389349.1"/>
    </source>
</evidence>
<protein>
    <submittedName>
        <fullName evidence="2">ABC transporter, substrate-binding protein (Cluster 9, phospholipid)</fullName>
    </submittedName>
</protein>
<name>A0A6J4NMK5_9BURK</name>
<feature type="compositionally biased region" description="Basic and acidic residues" evidence="1">
    <location>
        <begin position="68"/>
        <end position="77"/>
    </location>
</feature>
<reference evidence="2" key="1">
    <citation type="submission" date="2020-02" db="EMBL/GenBank/DDBJ databases">
        <authorList>
            <person name="Meier V. D."/>
        </authorList>
    </citation>
    <scope>NUCLEOTIDE SEQUENCE</scope>
    <source>
        <strain evidence="2">AVDCRST_MAG51</strain>
    </source>
</reference>
<feature type="non-terminal residue" evidence="2">
    <location>
        <position position="99"/>
    </location>
</feature>
<proteinExistence type="predicted"/>
<organism evidence="2">
    <name type="scientific">uncultured Ramlibacter sp</name>
    <dbReference type="NCBI Taxonomy" id="260755"/>
    <lineage>
        <taxon>Bacteria</taxon>
        <taxon>Pseudomonadati</taxon>
        <taxon>Pseudomonadota</taxon>
        <taxon>Betaproteobacteria</taxon>
        <taxon>Burkholderiales</taxon>
        <taxon>Comamonadaceae</taxon>
        <taxon>Ramlibacter</taxon>
        <taxon>environmental samples</taxon>
    </lineage>
</organism>
<feature type="compositionally biased region" description="Low complexity" evidence="1">
    <location>
        <begin position="78"/>
        <end position="89"/>
    </location>
</feature>